<name>A0A2W5S6B2_CERSP</name>
<evidence type="ECO:0000256" key="2">
    <source>
        <dbReference type="ARBA" id="ARBA00010942"/>
    </source>
</evidence>
<proteinExistence type="inferred from homology"/>
<dbReference type="Gene3D" id="1.20.1640.10">
    <property type="entry name" value="Multidrug efflux transporter AcrB transmembrane domain"/>
    <property type="match status" value="2"/>
</dbReference>
<dbReference type="GO" id="GO:0005886">
    <property type="term" value="C:plasma membrane"/>
    <property type="evidence" value="ECO:0007669"/>
    <property type="project" value="UniProtKB-SubCell"/>
</dbReference>
<feature type="transmembrane region" description="Helical" evidence="9">
    <location>
        <begin position="896"/>
        <end position="920"/>
    </location>
</feature>
<keyword evidence="8 9" id="KW-0472">Membrane</keyword>
<feature type="transmembrane region" description="Helical" evidence="9">
    <location>
        <begin position="12"/>
        <end position="33"/>
    </location>
</feature>
<keyword evidence="7 9" id="KW-1133">Transmembrane helix</keyword>
<dbReference type="AlphaFoldDB" id="A0A2W5S6B2"/>
<dbReference type="SUPFAM" id="SSF82714">
    <property type="entry name" value="Multidrug efflux transporter AcrB TolC docking domain, DN and DC subdomains"/>
    <property type="match status" value="2"/>
</dbReference>
<feature type="transmembrane region" description="Helical" evidence="9">
    <location>
        <begin position="441"/>
        <end position="463"/>
    </location>
</feature>
<dbReference type="Gene3D" id="3.30.70.1430">
    <property type="entry name" value="Multidrug efflux transporter AcrB pore domain"/>
    <property type="match status" value="2"/>
</dbReference>
<accession>A0A2W5S6B2</accession>
<keyword evidence="3 9" id="KW-0813">Transport</keyword>
<feature type="transmembrane region" description="Helical" evidence="9">
    <location>
        <begin position="540"/>
        <end position="557"/>
    </location>
</feature>
<feature type="transmembrane region" description="Helical" evidence="9">
    <location>
        <begin position="398"/>
        <end position="421"/>
    </location>
</feature>
<evidence type="ECO:0000313" key="10">
    <source>
        <dbReference type="EMBL" id="PZQ95614.1"/>
    </source>
</evidence>
<dbReference type="InterPro" id="IPR027463">
    <property type="entry name" value="AcrB_DN_DC_subdom"/>
</dbReference>
<dbReference type="InterPro" id="IPR004764">
    <property type="entry name" value="MdtF-like"/>
</dbReference>
<feature type="transmembrane region" description="Helical" evidence="9">
    <location>
        <begin position="926"/>
        <end position="947"/>
    </location>
</feature>
<evidence type="ECO:0000256" key="6">
    <source>
        <dbReference type="ARBA" id="ARBA00022692"/>
    </source>
</evidence>
<dbReference type="GO" id="GO:0015562">
    <property type="term" value="F:efflux transmembrane transporter activity"/>
    <property type="evidence" value="ECO:0007669"/>
    <property type="project" value="InterPro"/>
</dbReference>
<dbReference type="Gene3D" id="3.30.2090.10">
    <property type="entry name" value="Multidrug efflux transporter AcrB TolC docking domain, DN and DC subdomains"/>
    <property type="match status" value="2"/>
</dbReference>
<feature type="transmembrane region" description="Helical" evidence="9">
    <location>
        <begin position="370"/>
        <end position="392"/>
    </location>
</feature>
<gene>
    <name evidence="10" type="ORF">DI533_18365</name>
</gene>
<feature type="transmembrane region" description="Helical" evidence="9">
    <location>
        <begin position="869"/>
        <end position="889"/>
    </location>
</feature>
<keyword evidence="4" id="KW-1003">Cell membrane</keyword>
<dbReference type="Gene3D" id="3.30.70.1440">
    <property type="entry name" value="Multidrug efflux transporter AcrB pore domain"/>
    <property type="match status" value="1"/>
</dbReference>
<dbReference type="GO" id="GO:0009636">
    <property type="term" value="P:response to toxic substance"/>
    <property type="evidence" value="ECO:0007669"/>
    <property type="project" value="UniProtKB-ARBA"/>
</dbReference>
<evidence type="ECO:0000256" key="9">
    <source>
        <dbReference type="RuleBase" id="RU364070"/>
    </source>
</evidence>
<comment type="subcellular location">
    <subcellularLocation>
        <location evidence="1 9">Cell inner membrane</location>
        <topology evidence="1 9">Multi-pass membrane protein</topology>
    </subcellularLocation>
</comment>
<dbReference type="Pfam" id="PF00873">
    <property type="entry name" value="ACR_tran"/>
    <property type="match status" value="1"/>
</dbReference>
<evidence type="ECO:0000256" key="3">
    <source>
        <dbReference type="ARBA" id="ARBA00022448"/>
    </source>
</evidence>
<feature type="transmembrane region" description="Helical" evidence="9">
    <location>
        <begin position="344"/>
        <end position="363"/>
    </location>
</feature>
<dbReference type="EMBL" id="QFQS01000006">
    <property type="protein sequence ID" value="PZQ95614.1"/>
    <property type="molecule type" value="Genomic_DNA"/>
</dbReference>
<comment type="caution">
    <text evidence="10">The sequence shown here is derived from an EMBL/GenBank/DDBJ whole genome shotgun (WGS) entry which is preliminary data.</text>
</comment>
<dbReference type="SUPFAM" id="SSF82866">
    <property type="entry name" value="Multidrug efflux transporter AcrB transmembrane domain"/>
    <property type="match status" value="2"/>
</dbReference>
<feature type="transmembrane region" description="Helical" evidence="9">
    <location>
        <begin position="469"/>
        <end position="491"/>
    </location>
</feature>
<keyword evidence="6 9" id="KW-0812">Transmembrane</keyword>
<evidence type="ECO:0000256" key="5">
    <source>
        <dbReference type="ARBA" id="ARBA00022519"/>
    </source>
</evidence>
<dbReference type="FunFam" id="3.30.70.1430:FF:000001">
    <property type="entry name" value="Efflux pump membrane transporter"/>
    <property type="match status" value="1"/>
</dbReference>
<dbReference type="SUPFAM" id="SSF82693">
    <property type="entry name" value="Multidrug efflux transporter AcrB pore domain, PN1, PN2, PC1 and PC2 subdomains"/>
    <property type="match status" value="4"/>
</dbReference>
<dbReference type="Proteomes" id="UP000248975">
    <property type="component" value="Unassembled WGS sequence"/>
</dbReference>
<dbReference type="InterPro" id="IPR001036">
    <property type="entry name" value="Acrflvin-R"/>
</dbReference>
<dbReference type="PANTHER" id="PTHR32063">
    <property type="match status" value="1"/>
</dbReference>
<dbReference type="NCBIfam" id="TIGR00915">
    <property type="entry name" value="2A0602"/>
    <property type="match status" value="1"/>
</dbReference>
<evidence type="ECO:0000256" key="7">
    <source>
        <dbReference type="ARBA" id="ARBA00022989"/>
    </source>
</evidence>
<evidence type="ECO:0000256" key="8">
    <source>
        <dbReference type="ARBA" id="ARBA00023136"/>
    </source>
</evidence>
<dbReference type="PRINTS" id="PR00702">
    <property type="entry name" value="ACRIFLAVINRP"/>
</dbReference>
<organism evidence="10 11">
    <name type="scientific">Cereibacter sphaeroides</name>
    <name type="common">Rhodobacter sphaeroides</name>
    <dbReference type="NCBI Taxonomy" id="1063"/>
    <lineage>
        <taxon>Bacteria</taxon>
        <taxon>Pseudomonadati</taxon>
        <taxon>Pseudomonadota</taxon>
        <taxon>Alphaproteobacteria</taxon>
        <taxon>Rhodobacterales</taxon>
        <taxon>Paracoccaceae</taxon>
        <taxon>Cereibacter</taxon>
    </lineage>
</organism>
<sequence length="1048" mass="111529">MISRFFIDRPVLANVIALFFVLLGVIALIRLPVAQYPNIVPPTVQVTASYPGADATTIVRDVALPIEQQVNGVEGMIYMSSMASADGRYTLTVTFETGTDADKAQILVQNRVSAALASLPDSVQTQGVQTAKKSTAILQIVTLYSPNDEFDSLFLSNYAVINLQDELSRVPGVAGVTVFGAGEYAMRIWLDPEKLAARNLQPSDIANSISQQSRSSSAGQLGMPPTPPGQGFQYSMLVTSSLSEVEEFENIIVKSDDSDGGRVTRLRDVARVELGQQRYGQSFALDGKPSAGVAIFQLPDANALDVAKRVNAKMEELSAVFPQGIAWTVPFDTTKFVEASIADIYKTLIEAAVLVMIVILVFLQDWRAMLVPATTVPVTIIGAFAAMAALGFTINLSTLFAVVLAIGIVVDDAIVVVEAAAKHIARGLSPKEATTAAMEELLGPIIGISLVLMAVFIPAAFMAGISGQMYGQFAMVIAATAAISAVNALTLKPVQCATWLRPAVPEEKRNIFYRGFNRVYSGFERAYVGIIRRTVRFSRVIFAITLVLVALAGYGLSRVPTSFLPLEDQGYFLVSVQLPAGSSLERTTKALDEVSKAVATVPAVTHAVAIAGLSALNDSASLSSSGIVYVILKDWKDRARGEDLPGLYAALSEKVRDLSDGQAIVIPPPPIQGIGNASGATMKVELRDGSFDYAKLQSVAEAIRQTAEKNPTFLAVNNAFSANSPQLQVDFESVKSETLGVPVGDAIDALDAFVGSSYAGQFNRFGHVFQVYLQAEGSSRNAISDLDRMMVRNAAGDMVPLSALATVTPTMGPPLVNLYNLYPAATITANTAMQYSSGQGMQTLENITDDTLPVGMSFEWSSLSYQEQLVGGQIYIVYALSLLMVYFILAGQYESWIAPFTVILSVPLALLGTAGALLALGVPNNLYTQIGLILLIALSAKNAILIVEFARDLRKQGQGIDAAAVGAAGVRLRPIIMTSFAFILGVLPLLLASGASAYAQKSIGLAVVTGMIGSTLLTVTVVPSVFAVLQRLEEWLRGAPKPDVPAES</sequence>
<evidence type="ECO:0000313" key="11">
    <source>
        <dbReference type="Proteomes" id="UP000248975"/>
    </source>
</evidence>
<dbReference type="PANTHER" id="PTHR32063:SF13">
    <property type="entry name" value="MULTIDRUG EFFLUX PUMP SUBUNIT ACRB-RELATED"/>
    <property type="match status" value="1"/>
</dbReference>
<dbReference type="GO" id="GO:0042910">
    <property type="term" value="F:xenobiotic transmembrane transporter activity"/>
    <property type="evidence" value="ECO:0007669"/>
    <property type="project" value="TreeGrafter"/>
</dbReference>
<evidence type="ECO:0000256" key="4">
    <source>
        <dbReference type="ARBA" id="ARBA00022475"/>
    </source>
</evidence>
<keyword evidence="5 9" id="KW-0997">Cell inner membrane</keyword>
<dbReference type="Gene3D" id="3.30.70.1320">
    <property type="entry name" value="Multidrug efflux transporter AcrB pore domain like"/>
    <property type="match status" value="1"/>
</dbReference>
<feature type="transmembrane region" description="Helical" evidence="9">
    <location>
        <begin position="980"/>
        <end position="999"/>
    </location>
</feature>
<comment type="similarity">
    <text evidence="2 9">Belongs to the resistance-nodulation-cell division (RND) (TC 2.A.6) family.</text>
</comment>
<reference evidence="10 11" key="1">
    <citation type="submission" date="2017-08" db="EMBL/GenBank/DDBJ databases">
        <title>Infants hospitalized years apart are colonized by the same room-sourced microbial strains.</title>
        <authorList>
            <person name="Brooks B."/>
            <person name="Olm M.R."/>
            <person name="Firek B.A."/>
            <person name="Baker R."/>
            <person name="Thomas B.C."/>
            <person name="Morowitz M.J."/>
            <person name="Banfield J.F."/>
        </authorList>
    </citation>
    <scope>NUCLEOTIDE SEQUENCE [LARGE SCALE GENOMIC DNA]</scope>
    <source>
        <strain evidence="10">S2_003_000_R2_11</strain>
    </source>
</reference>
<evidence type="ECO:0000256" key="1">
    <source>
        <dbReference type="ARBA" id="ARBA00004429"/>
    </source>
</evidence>
<protein>
    <recommendedName>
        <fullName evidence="9">Efflux pump membrane transporter</fullName>
    </recommendedName>
</protein>
<feature type="transmembrane region" description="Helical" evidence="9">
    <location>
        <begin position="1005"/>
        <end position="1029"/>
    </location>
</feature>